<dbReference type="EMBL" id="JBHSCY010000002">
    <property type="protein sequence ID" value="MFC4269464.1"/>
    <property type="molecule type" value="Genomic_DNA"/>
</dbReference>
<organism evidence="1 2">
    <name type="scientific">Polaribacter marinivivus</name>
    <dbReference type="NCBI Taxonomy" id="1524260"/>
    <lineage>
        <taxon>Bacteria</taxon>
        <taxon>Pseudomonadati</taxon>
        <taxon>Bacteroidota</taxon>
        <taxon>Flavobacteriia</taxon>
        <taxon>Flavobacteriales</taxon>
        <taxon>Flavobacteriaceae</taxon>
    </lineage>
</organism>
<dbReference type="Gene3D" id="3.40.50.1820">
    <property type="entry name" value="alpha/beta hydrolase"/>
    <property type="match status" value="1"/>
</dbReference>
<dbReference type="Proteomes" id="UP001595826">
    <property type="component" value="Unassembled WGS sequence"/>
</dbReference>
<comment type="caution">
    <text evidence="1">The sequence shown here is derived from an EMBL/GenBank/DDBJ whole genome shotgun (WGS) entry which is preliminary data.</text>
</comment>
<reference evidence="2" key="1">
    <citation type="journal article" date="2019" name="Int. J. Syst. Evol. Microbiol.">
        <title>The Global Catalogue of Microorganisms (GCM) 10K type strain sequencing project: providing services to taxonomists for standard genome sequencing and annotation.</title>
        <authorList>
            <consortium name="The Broad Institute Genomics Platform"/>
            <consortium name="The Broad Institute Genome Sequencing Center for Infectious Disease"/>
            <person name="Wu L."/>
            <person name="Ma J."/>
        </authorList>
    </citation>
    <scope>NUCLEOTIDE SEQUENCE [LARGE SCALE GENOMIC DNA]</scope>
    <source>
        <strain evidence="2">CECT 8655</strain>
    </source>
</reference>
<proteinExistence type="predicted"/>
<sequence length="219" mass="25550">MTKTHIYFMPGLAAGPEIFENIDLDKSLYELHLLQWIKPLALEETISNYAMRMCDKIKHKKCVLVGVSFGGIMVQEMSKFLDVKKIILISSVKTHHEFPKRFKVASMSKLYKLFPTKLVSNFEDYAKFFLGKSLKKRAKIYKKYLSERNETYLKWSIHNVLHWQQEEPLPNTIHIHGTKDHVFPVQNISNFIEIENGTHVMIITKAKKISEIIHTTLTT</sequence>
<protein>
    <submittedName>
        <fullName evidence="1">Alpha/beta hydrolase</fullName>
    </submittedName>
</protein>
<dbReference type="InterPro" id="IPR029058">
    <property type="entry name" value="AB_hydrolase_fold"/>
</dbReference>
<gene>
    <name evidence="1" type="ORF">ACFOWD_11145</name>
</gene>
<dbReference type="SUPFAM" id="SSF53474">
    <property type="entry name" value="alpha/beta-Hydrolases"/>
    <property type="match status" value="1"/>
</dbReference>
<accession>A0ABV8RDV2</accession>
<dbReference type="GO" id="GO:0016787">
    <property type="term" value="F:hydrolase activity"/>
    <property type="evidence" value="ECO:0007669"/>
    <property type="project" value="UniProtKB-KW"/>
</dbReference>
<dbReference type="RefSeq" id="WP_377410581.1">
    <property type="nucleotide sequence ID" value="NZ_JBHSCY010000002.1"/>
</dbReference>
<keyword evidence="1" id="KW-0378">Hydrolase</keyword>
<evidence type="ECO:0000313" key="1">
    <source>
        <dbReference type="EMBL" id="MFC4269464.1"/>
    </source>
</evidence>
<keyword evidence="2" id="KW-1185">Reference proteome</keyword>
<name>A0ABV8RDV2_9FLAO</name>
<evidence type="ECO:0000313" key="2">
    <source>
        <dbReference type="Proteomes" id="UP001595826"/>
    </source>
</evidence>